<gene>
    <name evidence="2" type="ORF">PROFUN_12865</name>
</gene>
<feature type="transmembrane region" description="Helical" evidence="1">
    <location>
        <begin position="304"/>
        <end position="325"/>
    </location>
</feature>
<dbReference type="AlphaFoldDB" id="A0A2P6N6D5"/>
<proteinExistence type="predicted"/>
<reference evidence="2 3" key="1">
    <citation type="journal article" date="2018" name="Genome Biol. Evol.">
        <title>Multiple Roots of Fruiting Body Formation in Amoebozoa.</title>
        <authorList>
            <person name="Hillmann F."/>
            <person name="Forbes G."/>
            <person name="Novohradska S."/>
            <person name="Ferling I."/>
            <person name="Riege K."/>
            <person name="Groth M."/>
            <person name="Westermann M."/>
            <person name="Marz M."/>
            <person name="Spaller T."/>
            <person name="Winckler T."/>
            <person name="Schaap P."/>
            <person name="Glockner G."/>
        </authorList>
    </citation>
    <scope>NUCLEOTIDE SEQUENCE [LARGE SCALE GENOMIC DNA]</scope>
    <source>
        <strain evidence="2 3">Jena</strain>
    </source>
</reference>
<evidence type="ECO:0000256" key="1">
    <source>
        <dbReference type="SAM" id="Phobius"/>
    </source>
</evidence>
<evidence type="ECO:0000313" key="3">
    <source>
        <dbReference type="Proteomes" id="UP000241769"/>
    </source>
</evidence>
<dbReference type="STRING" id="1890364.A0A2P6N6D5"/>
<feature type="transmembrane region" description="Helical" evidence="1">
    <location>
        <begin position="53"/>
        <end position="71"/>
    </location>
</feature>
<keyword evidence="1" id="KW-0812">Transmembrane</keyword>
<sequence>MSKPAAADFELKEVDKVDDIEIAEAPFGGRNRPSLLKKVANFWKNQPFVRHSVIVGTILLICFAAAIGSFISTANDSSSYSSQVDFESFYNKAGDASSAGVIMYGFVSTVDPLTNKITVGFIPQAKDMNDTSTYQILINGVKQTPLYNTTSVDASYLYTFTFNFNPNFDDVRGQSLAYPFDRYNVNASFTCMNGNELCDIAAVVFGGVQGWRFQTDLGDTSLLQNFPMFSFQRTTTVKAYCVILWLVMWAVTILLVNMAMLSLFGNINWPPPLIGLPGIILFAFPNMRNSLPNAPPVGTLMDVVGFYFQMVLMSMAFVIFLYVSAFKSKNPRLERESVFQQMKNK</sequence>
<evidence type="ECO:0000313" key="2">
    <source>
        <dbReference type="EMBL" id="PRP79497.1"/>
    </source>
</evidence>
<dbReference type="Proteomes" id="UP000241769">
    <property type="component" value="Unassembled WGS sequence"/>
</dbReference>
<comment type="caution">
    <text evidence="2">The sequence shown here is derived from an EMBL/GenBank/DDBJ whole genome shotgun (WGS) entry which is preliminary data.</text>
</comment>
<organism evidence="2 3">
    <name type="scientific">Planoprotostelium fungivorum</name>
    <dbReference type="NCBI Taxonomy" id="1890364"/>
    <lineage>
        <taxon>Eukaryota</taxon>
        <taxon>Amoebozoa</taxon>
        <taxon>Evosea</taxon>
        <taxon>Variosea</taxon>
        <taxon>Cavosteliida</taxon>
        <taxon>Cavosteliaceae</taxon>
        <taxon>Planoprotostelium</taxon>
    </lineage>
</organism>
<dbReference type="Pfam" id="PF14494">
    <property type="entry name" value="DUF4436"/>
    <property type="match status" value="1"/>
</dbReference>
<evidence type="ECO:0008006" key="4">
    <source>
        <dbReference type="Google" id="ProtNLM"/>
    </source>
</evidence>
<feature type="transmembrane region" description="Helical" evidence="1">
    <location>
        <begin position="237"/>
        <end position="256"/>
    </location>
</feature>
<name>A0A2P6N6D5_9EUKA</name>
<accession>A0A2P6N6D5</accession>
<keyword evidence="1" id="KW-0472">Membrane</keyword>
<dbReference type="InterPro" id="IPR027948">
    <property type="entry name" value="DUF4436"/>
</dbReference>
<keyword evidence="3" id="KW-1185">Reference proteome</keyword>
<dbReference type="OrthoDB" id="5594013at2759"/>
<protein>
    <recommendedName>
        <fullName evidence="4">DUF4436 domain-containing protein</fullName>
    </recommendedName>
</protein>
<dbReference type="EMBL" id="MDYQ01000182">
    <property type="protein sequence ID" value="PRP79497.1"/>
    <property type="molecule type" value="Genomic_DNA"/>
</dbReference>
<dbReference type="InParanoid" id="A0A2P6N6D5"/>
<keyword evidence="1" id="KW-1133">Transmembrane helix</keyword>